<dbReference type="SUPFAM" id="SSF47413">
    <property type="entry name" value="lambda repressor-like DNA-binding domains"/>
    <property type="match status" value="1"/>
</dbReference>
<gene>
    <name evidence="2" type="ORF">E6C76_03880</name>
</gene>
<organism evidence="2 3">
    <name type="scientific">Pseudothauera nasutitermitis</name>
    <dbReference type="NCBI Taxonomy" id="2565930"/>
    <lineage>
        <taxon>Bacteria</taxon>
        <taxon>Pseudomonadati</taxon>
        <taxon>Pseudomonadota</taxon>
        <taxon>Betaproteobacteria</taxon>
        <taxon>Rhodocyclales</taxon>
        <taxon>Zoogloeaceae</taxon>
        <taxon>Pseudothauera</taxon>
    </lineage>
</organism>
<dbReference type="Gene3D" id="1.10.260.40">
    <property type="entry name" value="lambda repressor-like DNA-binding domains"/>
    <property type="match status" value="1"/>
</dbReference>
<dbReference type="PROSITE" id="PS50943">
    <property type="entry name" value="HTH_CROC1"/>
    <property type="match status" value="1"/>
</dbReference>
<dbReference type="OrthoDB" id="6446140at2"/>
<sequence>MDTNNIKRVREQLGLSQAAFAAAIGVSQGNVSHYERQRQDVPPEVARRVIAAAHERGVHITFDDIYAVEAGEARQRAANAAEDIHQEGAPHA</sequence>
<dbReference type="GO" id="GO:0003677">
    <property type="term" value="F:DNA binding"/>
    <property type="evidence" value="ECO:0007669"/>
    <property type="project" value="InterPro"/>
</dbReference>
<feature type="domain" description="HTH cro/C1-type" evidence="1">
    <location>
        <begin position="6"/>
        <end position="52"/>
    </location>
</feature>
<evidence type="ECO:0000313" key="3">
    <source>
        <dbReference type="Proteomes" id="UP000308430"/>
    </source>
</evidence>
<dbReference type="AlphaFoldDB" id="A0A4S4B4D0"/>
<dbReference type="Proteomes" id="UP000308430">
    <property type="component" value="Unassembled WGS sequence"/>
</dbReference>
<dbReference type="CDD" id="cd00093">
    <property type="entry name" value="HTH_XRE"/>
    <property type="match status" value="1"/>
</dbReference>
<evidence type="ECO:0000313" key="2">
    <source>
        <dbReference type="EMBL" id="THF67509.1"/>
    </source>
</evidence>
<dbReference type="InterPro" id="IPR001387">
    <property type="entry name" value="Cro/C1-type_HTH"/>
</dbReference>
<dbReference type="EMBL" id="SSOC01000001">
    <property type="protein sequence ID" value="THF67509.1"/>
    <property type="molecule type" value="Genomic_DNA"/>
</dbReference>
<reference evidence="2 3" key="1">
    <citation type="submission" date="2019-04" db="EMBL/GenBank/DDBJ databases">
        <title>Azoarcus nasutitermitis sp. nov. isolated from termite nest.</title>
        <authorList>
            <person name="Lin S.-Y."/>
            <person name="Hameed A."/>
            <person name="Hsu Y.-H."/>
            <person name="Young C.-C."/>
        </authorList>
    </citation>
    <scope>NUCLEOTIDE SEQUENCE [LARGE SCALE GENOMIC DNA]</scope>
    <source>
        <strain evidence="2 3">CC-YHH838</strain>
    </source>
</reference>
<comment type="caution">
    <text evidence="2">The sequence shown here is derived from an EMBL/GenBank/DDBJ whole genome shotgun (WGS) entry which is preliminary data.</text>
</comment>
<protein>
    <submittedName>
        <fullName evidence="2">Helix-turn-helix transcriptional regulator</fullName>
    </submittedName>
</protein>
<dbReference type="Pfam" id="PF01381">
    <property type="entry name" value="HTH_3"/>
    <property type="match status" value="1"/>
</dbReference>
<keyword evidence="3" id="KW-1185">Reference proteome</keyword>
<name>A0A4S4B4D0_9RHOO</name>
<dbReference type="RefSeq" id="WP_136346915.1">
    <property type="nucleotide sequence ID" value="NZ_SSOC01000001.1"/>
</dbReference>
<dbReference type="InterPro" id="IPR010982">
    <property type="entry name" value="Lambda_DNA-bd_dom_sf"/>
</dbReference>
<accession>A0A4S4B4D0</accession>
<dbReference type="SMART" id="SM00530">
    <property type="entry name" value="HTH_XRE"/>
    <property type="match status" value="1"/>
</dbReference>
<proteinExistence type="predicted"/>
<evidence type="ECO:0000259" key="1">
    <source>
        <dbReference type="PROSITE" id="PS50943"/>
    </source>
</evidence>